<feature type="transmembrane region" description="Helical" evidence="7">
    <location>
        <begin position="241"/>
        <end position="262"/>
    </location>
</feature>
<comment type="caution">
    <text evidence="9">The sequence shown here is derived from an EMBL/GenBank/DDBJ whole genome shotgun (WGS) entry which is preliminary data.</text>
</comment>
<reference evidence="9" key="1">
    <citation type="journal article" date="2014" name="Int. J. Syst. Evol. Microbiol.">
        <title>Complete genome sequence of Corynebacterium casei LMG S-19264T (=DSM 44701T), isolated from a smear-ripened cheese.</title>
        <authorList>
            <consortium name="US DOE Joint Genome Institute (JGI-PGF)"/>
            <person name="Walter F."/>
            <person name="Albersmeier A."/>
            <person name="Kalinowski J."/>
            <person name="Ruckert C."/>
        </authorList>
    </citation>
    <scope>NUCLEOTIDE SEQUENCE</scope>
    <source>
        <strain evidence="9">CGMCC 1.14988</strain>
    </source>
</reference>
<comment type="subcellular location">
    <subcellularLocation>
        <location evidence="1">Cell membrane</location>
        <topology evidence="1">Multi-pass membrane protein</topology>
    </subcellularLocation>
</comment>
<dbReference type="OrthoDB" id="7030876at2"/>
<dbReference type="InterPro" id="IPR020846">
    <property type="entry name" value="MFS_dom"/>
</dbReference>
<evidence type="ECO:0000313" key="9">
    <source>
        <dbReference type="EMBL" id="GGI08977.1"/>
    </source>
</evidence>
<feature type="transmembrane region" description="Helical" evidence="7">
    <location>
        <begin position="307"/>
        <end position="329"/>
    </location>
</feature>
<keyword evidence="5 7" id="KW-1133">Transmembrane helix</keyword>
<evidence type="ECO:0000256" key="4">
    <source>
        <dbReference type="ARBA" id="ARBA00022692"/>
    </source>
</evidence>
<dbReference type="RefSeq" id="WP_130648717.1">
    <property type="nucleotide sequence ID" value="NZ_BMHA01000013.1"/>
</dbReference>
<dbReference type="EMBL" id="BMHA01000013">
    <property type="protein sequence ID" value="GGI08977.1"/>
    <property type="molecule type" value="Genomic_DNA"/>
</dbReference>
<evidence type="ECO:0000256" key="6">
    <source>
        <dbReference type="ARBA" id="ARBA00023136"/>
    </source>
</evidence>
<feature type="transmembrane region" description="Helical" evidence="7">
    <location>
        <begin position="341"/>
        <end position="359"/>
    </location>
</feature>
<feature type="transmembrane region" description="Helical" evidence="7">
    <location>
        <begin position="216"/>
        <end position="235"/>
    </location>
</feature>
<dbReference type="InterPro" id="IPR036259">
    <property type="entry name" value="MFS_trans_sf"/>
</dbReference>
<evidence type="ECO:0000256" key="3">
    <source>
        <dbReference type="ARBA" id="ARBA00022448"/>
    </source>
</evidence>
<feature type="transmembrane region" description="Helical" evidence="7">
    <location>
        <begin position="97"/>
        <end position="119"/>
    </location>
</feature>
<organism evidence="9 10">
    <name type="scientific">Egicoccus halophilus</name>
    <dbReference type="NCBI Taxonomy" id="1670830"/>
    <lineage>
        <taxon>Bacteria</taxon>
        <taxon>Bacillati</taxon>
        <taxon>Actinomycetota</taxon>
        <taxon>Nitriliruptoria</taxon>
        <taxon>Egicoccales</taxon>
        <taxon>Egicoccaceae</taxon>
        <taxon>Egicoccus</taxon>
    </lineage>
</organism>
<feature type="transmembrane region" description="Helical" evidence="7">
    <location>
        <begin position="131"/>
        <end position="156"/>
    </location>
</feature>
<evidence type="ECO:0000256" key="1">
    <source>
        <dbReference type="ARBA" id="ARBA00004651"/>
    </source>
</evidence>
<evidence type="ECO:0000256" key="5">
    <source>
        <dbReference type="ARBA" id="ARBA00022989"/>
    </source>
</evidence>
<protein>
    <recommendedName>
        <fullName evidence="8">Major facilitator superfamily (MFS) profile domain-containing protein</fullName>
    </recommendedName>
</protein>
<dbReference type="Pfam" id="PF07690">
    <property type="entry name" value="MFS_1"/>
    <property type="match status" value="1"/>
</dbReference>
<feature type="transmembrane region" description="Helical" evidence="7">
    <location>
        <begin position="36"/>
        <end position="61"/>
    </location>
</feature>
<dbReference type="Gene3D" id="1.20.1250.20">
    <property type="entry name" value="MFS general substrate transporter like domains"/>
    <property type="match status" value="2"/>
</dbReference>
<name>A0A8J3AGK8_9ACTN</name>
<feature type="transmembrane region" description="Helical" evidence="7">
    <location>
        <begin position="162"/>
        <end position="180"/>
    </location>
</feature>
<keyword evidence="6 7" id="KW-0472">Membrane</keyword>
<dbReference type="InterPro" id="IPR051788">
    <property type="entry name" value="MFS_Transporter"/>
</dbReference>
<dbReference type="SUPFAM" id="SSF103473">
    <property type="entry name" value="MFS general substrate transporter"/>
    <property type="match status" value="1"/>
</dbReference>
<evidence type="ECO:0000256" key="2">
    <source>
        <dbReference type="ARBA" id="ARBA00008335"/>
    </source>
</evidence>
<evidence type="ECO:0000259" key="8">
    <source>
        <dbReference type="PROSITE" id="PS50850"/>
    </source>
</evidence>
<dbReference type="PANTHER" id="PTHR23514:SF3">
    <property type="entry name" value="BYPASS OF STOP CODON PROTEIN 6"/>
    <property type="match status" value="1"/>
</dbReference>
<accession>A0A8J3AGK8</accession>
<dbReference type="AlphaFoldDB" id="A0A8J3AGK8"/>
<dbReference type="InterPro" id="IPR011701">
    <property type="entry name" value="MFS"/>
</dbReference>
<dbReference type="PROSITE" id="PS50850">
    <property type="entry name" value="MFS"/>
    <property type="match status" value="1"/>
</dbReference>
<proteinExistence type="inferred from homology"/>
<dbReference type="PANTHER" id="PTHR23514">
    <property type="entry name" value="BYPASS OF STOP CODON PROTEIN 6"/>
    <property type="match status" value="1"/>
</dbReference>
<evidence type="ECO:0000256" key="7">
    <source>
        <dbReference type="SAM" id="Phobius"/>
    </source>
</evidence>
<dbReference type="GO" id="GO:0005886">
    <property type="term" value="C:plasma membrane"/>
    <property type="evidence" value="ECO:0007669"/>
    <property type="project" value="UniProtKB-SubCell"/>
</dbReference>
<sequence length="395" mass="39499">MTGRVSWAGALALSLLIGTFPPFALGAFGPQLRDDLGLATADVGLLFAGLYTVAVFGSPLAGPLVDRLGGRRSCLLLLLLSVPALTAASLAGSRGALLLALVPCGAAMAFANPGTIRWATAAPTEDLRNTLVGVAQAGVQAGALAAGGLAAAHVVGLGWRDALRVTAVVAAAGLVVAWRAPDDRRLVSTGTARSAGVAEAALDVPTRRARSVQRALAGYAACMGAGTSVVIAYLPSFGVDAVGLSIGVAGATAALYGAVALVCRSVLGPVLRRTGGADHRALLVMSGGAIAAVLVVAAGAWSPPAVWIGTVLFGATGTTWPAVAFLLVAIHSPVADAGRTAAWVTAAFYTGMWLAPPLAGRLVATGGYPRAWGLVGLAYLAAVVPALRVRRQVRA</sequence>
<comment type="similarity">
    <text evidence="2">Belongs to the major facilitator superfamily.</text>
</comment>
<keyword evidence="10" id="KW-1185">Reference proteome</keyword>
<dbReference type="GO" id="GO:0022857">
    <property type="term" value="F:transmembrane transporter activity"/>
    <property type="evidence" value="ECO:0007669"/>
    <property type="project" value="InterPro"/>
</dbReference>
<feature type="transmembrane region" description="Helical" evidence="7">
    <location>
        <begin position="282"/>
        <end position="301"/>
    </location>
</feature>
<gene>
    <name evidence="9" type="ORF">GCM10011354_31780</name>
</gene>
<keyword evidence="3" id="KW-0813">Transport</keyword>
<evidence type="ECO:0000313" key="10">
    <source>
        <dbReference type="Proteomes" id="UP000650511"/>
    </source>
</evidence>
<feature type="transmembrane region" description="Helical" evidence="7">
    <location>
        <begin position="371"/>
        <end position="389"/>
    </location>
</feature>
<feature type="transmembrane region" description="Helical" evidence="7">
    <location>
        <begin position="73"/>
        <end position="91"/>
    </location>
</feature>
<dbReference type="Proteomes" id="UP000650511">
    <property type="component" value="Unassembled WGS sequence"/>
</dbReference>
<reference evidence="9" key="2">
    <citation type="submission" date="2020-09" db="EMBL/GenBank/DDBJ databases">
        <authorList>
            <person name="Sun Q."/>
            <person name="Zhou Y."/>
        </authorList>
    </citation>
    <scope>NUCLEOTIDE SEQUENCE</scope>
    <source>
        <strain evidence="9">CGMCC 1.14988</strain>
    </source>
</reference>
<feature type="domain" description="Major facilitator superfamily (MFS) profile" evidence="8">
    <location>
        <begin position="7"/>
        <end position="394"/>
    </location>
</feature>
<keyword evidence="4 7" id="KW-0812">Transmembrane</keyword>